<proteinExistence type="predicted"/>
<accession>A0A382AY38</accession>
<dbReference type="EMBL" id="UINC01027360">
    <property type="protein sequence ID" value="SVB06466.1"/>
    <property type="molecule type" value="Genomic_DNA"/>
</dbReference>
<reference evidence="1" key="1">
    <citation type="submission" date="2018-05" db="EMBL/GenBank/DDBJ databases">
        <authorList>
            <person name="Lanie J.A."/>
            <person name="Ng W.-L."/>
            <person name="Kazmierczak K.M."/>
            <person name="Andrzejewski T.M."/>
            <person name="Davidsen T.M."/>
            <person name="Wayne K.J."/>
            <person name="Tettelin H."/>
            <person name="Glass J.I."/>
            <person name="Rusch D."/>
            <person name="Podicherti R."/>
            <person name="Tsui H.-C.T."/>
            <person name="Winkler M.E."/>
        </authorList>
    </citation>
    <scope>NUCLEOTIDE SEQUENCE</scope>
</reference>
<organism evidence="1">
    <name type="scientific">marine metagenome</name>
    <dbReference type="NCBI Taxonomy" id="408172"/>
    <lineage>
        <taxon>unclassified sequences</taxon>
        <taxon>metagenomes</taxon>
        <taxon>ecological metagenomes</taxon>
    </lineage>
</organism>
<evidence type="ECO:0000313" key="1">
    <source>
        <dbReference type="EMBL" id="SVB06466.1"/>
    </source>
</evidence>
<feature type="non-terminal residue" evidence="1">
    <location>
        <position position="323"/>
    </location>
</feature>
<sequence length="323" mass="35310">MAVVVTAMAVAVTTPVVMAGQIQDGWMVPRTPDGQPDLGGIWASDAATPLQRPAVLGERSTLTDEEVAAMQAHATASLEVGGDAVFGDSVFLQALAALENPGGTSTGSRPPFWSYDQQWMIDRWFDNRTSLIVDPPNGRMPPRTPEAMQRAERQRAARDASSPMRRQTVSEELASLDPGVVCRGGRIPMSGRGYNSNYQILQTVDYMAIQMEMMHDTRLIPIGSGAPRQVVPRQDLGSSRGRWDGDTLVVETTNLSQGLSGSSRDVRLTERFTRVGPERLQYEYTVTDPSTWAQSWTARVFMRPTPGTGAIYEFACHEGNYAA</sequence>
<name>A0A382AY38_9ZZZZ</name>
<gene>
    <name evidence="1" type="ORF">METZ01_LOCUS159320</name>
</gene>
<dbReference type="AlphaFoldDB" id="A0A382AY38"/>
<protein>
    <submittedName>
        <fullName evidence="1">Uncharacterized protein</fullName>
    </submittedName>
</protein>